<dbReference type="AlphaFoldDB" id="G8M0E3"/>
<evidence type="ECO:0000259" key="2">
    <source>
        <dbReference type="Pfam" id="PF13786"/>
    </source>
</evidence>
<dbReference type="Gene3D" id="2.60.40.1630">
    <property type="entry name" value="bacillus anthracis domain"/>
    <property type="match status" value="1"/>
</dbReference>
<keyword evidence="1" id="KW-1133">Transmembrane helix</keyword>
<dbReference type="KEGG" id="ccl:Clocl_1337"/>
<evidence type="ECO:0000313" key="4">
    <source>
        <dbReference type="Proteomes" id="UP000005435"/>
    </source>
</evidence>
<evidence type="ECO:0000256" key="1">
    <source>
        <dbReference type="SAM" id="Phobius"/>
    </source>
</evidence>
<dbReference type="HOGENOM" id="CLU_053294_0_0_9"/>
<evidence type="ECO:0000313" key="3">
    <source>
        <dbReference type="EMBL" id="AEV67988.1"/>
    </source>
</evidence>
<protein>
    <recommendedName>
        <fullName evidence="2">DUF4179 domain-containing protein</fullName>
    </recommendedName>
</protein>
<dbReference type="EMBL" id="CP003065">
    <property type="protein sequence ID" value="AEV67988.1"/>
    <property type="molecule type" value="Genomic_DNA"/>
</dbReference>
<accession>G8M0E3</accession>
<organism evidence="3 4">
    <name type="scientific">Acetivibrio clariflavus (strain DSM 19732 / NBRC 101661 / EBR45)</name>
    <name type="common">Clostridium clariflavum</name>
    <dbReference type="NCBI Taxonomy" id="720554"/>
    <lineage>
        <taxon>Bacteria</taxon>
        <taxon>Bacillati</taxon>
        <taxon>Bacillota</taxon>
        <taxon>Clostridia</taxon>
        <taxon>Eubacteriales</taxon>
        <taxon>Oscillospiraceae</taxon>
        <taxon>Acetivibrio</taxon>
    </lineage>
</organism>
<keyword evidence="4" id="KW-1185">Reference proteome</keyword>
<dbReference type="OrthoDB" id="2961302at2"/>
<dbReference type="eggNOG" id="ENOG502Z98F">
    <property type="taxonomic scope" value="Bacteria"/>
</dbReference>
<keyword evidence="1" id="KW-0812">Transmembrane</keyword>
<feature type="domain" description="DUF4179" evidence="2">
    <location>
        <begin position="34"/>
        <end position="123"/>
    </location>
</feature>
<name>G8M0E3_ACECE</name>
<gene>
    <name evidence="3" type="ordered locus">Clocl_1337</name>
</gene>
<dbReference type="Proteomes" id="UP000005435">
    <property type="component" value="Chromosome"/>
</dbReference>
<feature type="transmembrane region" description="Helical" evidence="1">
    <location>
        <begin position="43"/>
        <end position="64"/>
    </location>
</feature>
<dbReference type="RefSeq" id="WP_014254602.1">
    <property type="nucleotide sequence ID" value="NC_016627.1"/>
</dbReference>
<reference evidence="3 4" key="2">
    <citation type="journal article" date="2012" name="Stand. Genomic Sci.">
        <title>Complete Genome Sequence of Clostridium clariflavum DSM 19732.</title>
        <authorList>
            <person name="Izquierdo J.A."/>
            <person name="Goodwin L."/>
            <person name="Davenport K.W."/>
            <person name="Teshima H."/>
            <person name="Bruce D."/>
            <person name="Detter C."/>
            <person name="Tapia R."/>
            <person name="Han S."/>
            <person name="Land M."/>
            <person name="Hauser L."/>
            <person name="Jeffries C.D."/>
            <person name="Han J."/>
            <person name="Pitluck S."/>
            <person name="Nolan M."/>
            <person name="Chen A."/>
            <person name="Huntemann M."/>
            <person name="Mavromatis K."/>
            <person name="Mikhailova N."/>
            <person name="Liolios K."/>
            <person name="Woyke T."/>
            <person name="Lynd L.R."/>
        </authorList>
    </citation>
    <scope>NUCLEOTIDE SEQUENCE [LARGE SCALE GENOMIC DNA]</scope>
    <source>
        <strain evidence="4">DSM 19732 / NBRC 101661 / EBR45</strain>
    </source>
</reference>
<dbReference type="STRING" id="720554.Clocl_1337"/>
<keyword evidence="1" id="KW-0472">Membrane</keyword>
<sequence length="427" mass="49256">MNDLEKLLTYKREELLNIEVPEEMEDCLRNALNKRKKHIPKSAIAAALIAVLLFAYSFDSLAYYGRKFIGYDNVTYGSLKELNEEGKGQEINKSCVFSNGIEVTLDGIIFDDNELVAFYKIKSTKEKLDPLKYDISMHLYGINLMGYHAKSGQREFRDDYNNICVAWFEAPAFYEKWMKLNISLRIDDTVEERTIKFTLDRNKAMKKTVEKKLDAKVKLGDYEVYFDKLTASSLSTYIKGKVKVSADNAKGALERDIISEYERGLQFIDFDIVTDKGEKVNLNNRSTENSGNEIRFVKSGDALPKEFNTLEIKNIRFENYKIIDKSFDVSVETKNLKVDDEVIVKEIYYEGDETCIVVSSRDIPIMQVNVGDDTGILNYDQYKNDVENEKTVERTFRFAGKPKEIKLQFKGMVNYIYTDETISIPVD</sequence>
<dbReference type="InterPro" id="IPR025436">
    <property type="entry name" value="DUF4179"/>
</dbReference>
<proteinExistence type="predicted"/>
<reference evidence="4" key="1">
    <citation type="submission" date="2011-12" db="EMBL/GenBank/DDBJ databases">
        <title>Complete sequence of Clostridium clariflavum DSM 19732.</title>
        <authorList>
            <consortium name="US DOE Joint Genome Institute"/>
            <person name="Lucas S."/>
            <person name="Han J."/>
            <person name="Lapidus A."/>
            <person name="Cheng J.-F."/>
            <person name="Goodwin L."/>
            <person name="Pitluck S."/>
            <person name="Peters L."/>
            <person name="Teshima H."/>
            <person name="Detter J.C."/>
            <person name="Han C."/>
            <person name="Tapia R."/>
            <person name="Land M."/>
            <person name="Hauser L."/>
            <person name="Kyrpides N."/>
            <person name="Ivanova N."/>
            <person name="Pagani I."/>
            <person name="Kitzmiller T."/>
            <person name="Lynd L."/>
            <person name="Izquierdo J."/>
            <person name="Woyke T."/>
        </authorList>
    </citation>
    <scope>NUCLEOTIDE SEQUENCE [LARGE SCALE GENOMIC DNA]</scope>
    <source>
        <strain evidence="4">DSM 19732 / NBRC 101661 / EBR45</strain>
    </source>
</reference>
<dbReference type="Pfam" id="PF13786">
    <property type="entry name" value="DUF4179"/>
    <property type="match status" value="1"/>
</dbReference>